<dbReference type="STRING" id="578942.SAMN05216289_11040"/>
<protein>
    <recommendedName>
        <fullName evidence="4">DUF2007 domain-containing protein</fullName>
    </recommendedName>
</protein>
<dbReference type="AlphaFoldDB" id="A0A1I4XIG1"/>
<feature type="transmembrane region" description="Helical" evidence="1">
    <location>
        <begin position="103"/>
        <end position="123"/>
    </location>
</feature>
<evidence type="ECO:0008006" key="4">
    <source>
        <dbReference type="Google" id="ProtNLM"/>
    </source>
</evidence>
<keyword evidence="1" id="KW-0472">Membrane</keyword>
<keyword evidence="1" id="KW-1133">Transmembrane helix</keyword>
<dbReference type="OrthoDB" id="8480302at2"/>
<organism evidence="2 3">
    <name type="scientific">Dokdonella immobilis</name>
    <dbReference type="NCBI Taxonomy" id="578942"/>
    <lineage>
        <taxon>Bacteria</taxon>
        <taxon>Pseudomonadati</taxon>
        <taxon>Pseudomonadota</taxon>
        <taxon>Gammaproteobacteria</taxon>
        <taxon>Lysobacterales</taxon>
        <taxon>Rhodanobacteraceae</taxon>
        <taxon>Dokdonella</taxon>
    </lineage>
</organism>
<evidence type="ECO:0000256" key="1">
    <source>
        <dbReference type="SAM" id="Phobius"/>
    </source>
</evidence>
<accession>A0A1I4XIG1</accession>
<evidence type="ECO:0000313" key="2">
    <source>
        <dbReference type="EMBL" id="SFN25585.1"/>
    </source>
</evidence>
<dbReference type="Proteomes" id="UP000198575">
    <property type="component" value="Unassembled WGS sequence"/>
</dbReference>
<evidence type="ECO:0000313" key="3">
    <source>
        <dbReference type="Proteomes" id="UP000198575"/>
    </source>
</evidence>
<keyword evidence="1" id="KW-0812">Transmembrane</keyword>
<dbReference type="RefSeq" id="WP_139224919.1">
    <property type="nucleotide sequence ID" value="NZ_FOVF01000010.1"/>
</dbReference>
<reference evidence="2 3" key="1">
    <citation type="submission" date="2016-10" db="EMBL/GenBank/DDBJ databases">
        <authorList>
            <person name="de Groot N.N."/>
        </authorList>
    </citation>
    <scope>NUCLEOTIDE SEQUENCE [LARGE SCALE GENOMIC DNA]</scope>
    <source>
        <strain evidence="2 3">CGMCC 1.7659</strain>
    </source>
</reference>
<name>A0A1I4XIG1_9GAMM</name>
<dbReference type="EMBL" id="FOVF01000010">
    <property type="protein sequence ID" value="SFN25585.1"/>
    <property type="molecule type" value="Genomic_DNA"/>
</dbReference>
<gene>
    <name evidence="2" type="ORF">SAMN05216289_11040</name>
</gene>
<proteinExistence type="predicted"/>
<keyword evidence="3" id="KW-1185">Reference proteome</keyword>
<sequence length="179" mass="20319">MRCVERTLDQLDGLTVVALLRSRDLQAQLFDENLVRQNWFEIIFYGGFRVMAPDSQLGEARELVAAYRRGELALAEDLVERPPCPRCDGGSGDADAGARRNLWSAYILLSVFELALIAFWGAAEVLLGLFAIWMAFVVIILFGDRLLVGRYRCNRCGNAWVTRRDEPFSDQQRRAEQDS</sequence>
<feature type="transmembrane region" description="Helical" evidence="1">
    <location>
        <begin position="129"/>
        <end position="148"/>
    </location>
</feature>